<accession>A0A1W1CRW1</accession>
<dbReference type="Gene3D" id="3.40.50.720">
    <property type="entry name" value="NAD(P)-binding Rossmann-like Domain"/>
    <property type="match status" value="1"/>
</dbReference>
<gene>
    <name evidence="2" type="ORF">MNB_SM-5-258</name>
</gene>
<name>A0A1W1CRW1_9ZZZZ</name>
<dbReference type="SUPFAM" id="SSF55347">
    <property type="entry name" value="Glyceraldehyde-3-phosphate dehydrogenase-like, C-terminal domain"/>
    <property type="match status" value="1"/>
</dbReference>
<protein>
    <submittedName>
        <fullName evidence="2">Legionaminic acid biosynthesis protein PtmF</fullName>
    </submittedName>
</protein>
<evidence type="ECO:0000313" key="2">
    <source>
        <dbReference type="EMBL" id="SFV68618.1"/>
    </source>
</evidence>
<dbReference type="PANTHER" id="PTHR43249:SF1">
    <property type="entry name" value="D-GLUCOSIDE 3-DEHYDROGENASE"/>
    <property type="match status" value="1"/>
</dbReference>
<dbReference type="SUPFAM" id="SSF51735">
    <property type="entry name" value="NAD(P)-binding Rossmann-fold domains"/>
    <property type="match status" value="1"/>
</dbReference>
<proteinExistence type="predicted"/>
<feature type="domain" description="GFO/IDH/MocA-like oxidoreductase" evidence="1">
    <location>
        <begin position="127"/>
        <end position="225"/>
    </location>
</feature>
<dbReference type="Gene3D" id="3.30.360.10">
    <property type="entry name" value="Dihydrodipicolinate Reductase, domain 2"/>
    <property type="match status" value="1"/>
</dbReference>
<dbReference type="InterPro" id="IPR052515">
    <property type="entry name" value="Gfo/Idh/MocA_Oxidoreductase"/>
</dbReference>
<organism evidence="2">
    <name type="scientific">hydrothermal vent metagenome</name>
    <dbReference type="NCBI Taxonomy" id="652676"/>
    <lineage>
        <taxon>unclassified sequences</taxon>
        <taxon>metagenomes</taxon>
        <taxon>ecological metagenomes</taxon>
    </lineage>
</organism>
<dbReference type="EMBL" id="FPHH01000113">
    <property type="protein sequence ID" value="SFV68618.1"/>
    <property type="molecule type" value="Genomic_DNA"/>
</dbReference>
<dbReference type="AlphaFoldDB" id="A0A1W1CRW1"/>
<dbReference type="InterPro" id="IPR036291">
    <property type="entry name" value="NAD(P)-bd_dom_sf"/>
</dbReference>
<evidence type="ECO:0000259" key="1">
    <source>
        <dbReference type="Pfam" id="PF22725"/>
    </source>
</evidence>
<dbReference type="PANTHER" id="PTHR43249">
    <property type="entry name" value="UDP-N-ACETYL-2-AMINO-2-DEOXY-D-GLUCURONATE OXIDASE"/>
    <property type="match status" value="1"/>
</dbReference>
<reference evidence="2" key="1">
    <citation type="submission" date="2016-10" db="EMBL/GenBank/DDBJ databases">
        <authorList>
            <person name="de Groot N.N."/>
        </authorList>
    </citation>
    <scope>NUCLEOTIDE SEQUENCE</scope>
</reference>
<dbReference type="InterPro" id="IPR055170">
    <property type="entry name" value="GFO_IDH_MocA-like_dom"/>
</dbReference>
<dbReference type="Pfam" id="PF22725">
    <property type="entry name" value="GFO_IDH_MocA_C3"/>
    <property type="match status" value="1"/>
</dbReference>
<sequence>MKALLIGYGSIGKRHDEVLSNFSEIASIDIVTKQAIEGRTTYKSLQEIENISQYSYFIIASETIKHYQQLAYLDMHLKNKTIFCEKPLFASKRALEIVHNEVFVGYVLRFHPLLVKLKTLLQNETVINVNIKCGQYLPAWRPERDYRESYSAKKEEGGGVLLDLSHEIDYLQWLFGKMKEIKSYQVKISDLEIDSDDITLLIGKTDKNIMVSLSLDYISKISHRRVHVDTIESSYALDFITNRLIKKDRNGVEELYSIANLERNFMFEKMHQSILTDKKNICSFNEGLDVMDTIATIQGENR</sequence>